<keyword evidence="8" id="KW-0807">Transducer</keyword>
<dbReference type="GO" id="GO:0005886">
    <property type="term" value="C:plasma membrane"/>
    <property type="evidence" value="ECO:0007669"/>
    <property type="project" value="UniProtKB-SubCell"/>
</dbReference>
<feature type="transmembrane region" description="Helical" evidence="9">
    <location>
        <begin position="194"/>
        <end position="215"/>
    </location>
</feature>
<evidence type="ECO:0000256" key="5">
    <source>
        <dbReference type="ARBA" id="ARBA00023040"/>
    </source>
</evidence>
<dbReference type="PROSITE" id="PS50262">
    <property type="entry name" value="G_PROTEIN_RECEP_F1_2"/>
    <property type="match status" value="1"/>
</dbReference>
<comment type="subcellular location">
    <subcellularLocation>
        <location evidence="1">Cell membrane</location>
        <topology evidence="1">Multi-pass membrane protein</topology>
    </subcellularLocation>
</comment>
<dbReference type="InterPro" id="IPR000276">
    <property type="entry name" value="GPCR_Rhodpsn"/>
</dbReference>
<feature type="transmembrane region" description="Helical" evidence="9">
    <location>
        <begin position="104"/>
        <end position="124"/>
    </location>
</feature>
<dbReference type="CDD" id="cd00637">
    <property type="entry name" value="7tm_classA_rhodopsin-like"/>
    <property type="match status" value="1"/>
</dbReference>
<protein>
    <recommendedName>
        <fullName evidence="10">G-protein coupled receptors family 1 profile domain-containing protein</fullName>
    </recommendedName>
</protein>
<dbReference type="Gene3D" id="1.20.1070.10">
    <property type="entry name" value="Rhodopsin 7-helix transmembrane proteins"/>
    <property type="match status" value="1"/>
</dbReference>
<dbReference type="AlphaFoldDB" id="A0A913Z200"/>
<keyword evidence="4 9" id="KW-1133">Transmembrane helix</keyword>
<dbReference type="InterPro" id="IPR017452">
    <property type="entry name" value="GPCR_Rhodpsn_7TM"/>
</dbReference>
<feature type="transmembrane region" description="Helical" evidence="9">
    <location>
        <begin position="65"/>
        <end position="84"/>
    </location>
</feature>
<keyword evidence="12" id="KW-1185">Reference proteome</keyword>
<keyword evidence="3 9" id="KW-0812">Transmembrane</keyword>
<dbReference type="OMA" id="MTTYRVI"/>
<dbReference type="PANTHER" id="PTHR24228">
    <property type="entry name" value="B2 BRADYKININ RECEPTOR/ANGIOTENSIN II RECEPTOR"/>
    <property type="match status" value="1"/>
</dbReference>
<dbReference type="PANTHER" id="PTHR24228:SF72">
    <property type="entry name" value="G-PROTEIN COUPLED RECEPTORS FAMILY 1 PROFILE DOMAIN-CONTAINING PROTEIN"/>
    <property type="match status" value="1"/>
</dbReference>
<dbReference type="EnsemblMetazoa" id="XM_038188787.1">
    <property type="protein sequence ID" value="XP_038044715.1"/>
    <property type="gene ID" value="LOC119719358"/>
</dbReference>
<keyword evidence="2" id="KW-1003">Cell membrane</keyword>
<keyword evidence="6 9" id="KW-0472">Membrane</keyword>
<evidence type="ECO:0000313" key="11">
    <source>
        <dbReference type="EnsemblMetazoa" id="XP_038044715.1"/>
    </source>
</evidence>
<dbReference type="PRINTS" id="PR00237">
    <property type="entry name" value="GPCRRHODOPSN"/>
</dbReference>
<evidence type="ECO:0000313" key="12">
    <source>
        <dbReference type="Proteomes" id="UP000887568"/>
    </source>
</evidence>
<evidence type="ECO:0000256" key="2">
    <source>
        <dbReference type="ARBA" id="ARBA00022475"/>
    </source>
</evidence>
<dbReference type="GO" id="GO:0004930">
    <property type="term" value="F:G protein-coupled receptor activity"/>
    <property type="evidence" value="ECO:0007669"/>
    <property type="project" value="UniProtKB-KW"/>
</dbReference>
<feature type="transmembrane region" description="Helical" evidence="9">
    <location>
        <begin position="307"/>
        <end position="328"/>
    </location>
</feature>
<accession>A0A913Z200</accession>
<sequence length="373" mass="41092">MDDEMANGSIGNSTESPRFEFNDYTQRVIVAVMYLIVILLGTVGNIMVILAVMLSKKLRTATNAFVVNLAVADLSTCLVLPWTVVATLSTNGLPVGEWVCSVTAVVQATAIGCSMYTLASIGLQRLLLIKRPMTTYRVIYTPRKLAVWLAVAWCIPLLVTLIPPLADVGAVGYNKKYRHCGFPSTHPRSNDYDLIIAAGLYPIPLITIIVCYVLIWKHLRNHAKKVTAPESSAESMATQMTVASESEATVNSNHAKTLTATKGTLRKSDVSRRQTEITKNMFYIVCAFLLCLTPFAICLFYDDSDPFLPYASAILVFNSCVNPLIYATKHRVFKAVFRCILHRKWEDIPEPSDFLKTLISGKMPCCGGGGMFA</sequence>
<evidence type="ECO:0000256" key="9">
    <source>
        <dbReference type="SAM" id="Phobius"/>
    </source>
</evidence>
<evidence type="ECO:0000256" key="6">
    <source>
        <dbReference type="ARBA" id="ARBA00023136"/>
    </source>
</evidence>
<dbReference type="SUPFAM" id="SSF81321">
    <property type="entry name" value="Family A G protein-coupled receptor-like"/>
    <property type="match status" value="1"/>
</dbReference>
<evidence type="ECO:0000256" key="4">
    <source>
        <dbReference type="ARBA" id="ARBA00022989"/>
    </source>
</evidence>
<name>A0A913Z200_PATMI</name>
<dbReference type="OrthoDB" id="6117944at2759"/>
<organism evidence="11 12">
    <name type="scientific">Patiria miniata</name>
    <name type="common">Bat star</name>
    <name type="synonym">Asterina miniata</name>
    <dbReference type="NCBI Taxonomy" id="46514"/>
    <lineage>
        <taxon>Eukaryota</taxon>
        <taxon>Metazoa</taxon>
        <taxon>Echinodermata</taxon>
        <taxon>Eleutherozoa</taxon>
        <taxon>Asterozoa</taxon>
        <taxon>Asteroidea</taxon>
        <taxon>Valvatacea</taxon>
        <taxon>Valvatida</taxon>
        <taxon>Asterinidae</taxon>
        <taxon>Patiria</taxon>
    </lineage>
</organism>
<keyword evidence="7" id="KW-0675">Receptor</keyword>
<evidence type="ECO:0000256" key="7">
    <source>
        <dbReference type="ARBA" id="ARBA00023170"/>
    </source>
</evidence>
<feature type="transmembrane region" description="Helical" evidence="9">
    <location>
        <begin position="145"/>
        <end position="166"/>
    </location>
</feature>
<evidence type="ECO:0000256" key="3">
    <source>
        <dbReference type="ARBA" id="ARBA00022692"/>
    </source>
</evidence>
<keyword evidence="5" id="KW-0297">G-protein coupled receptor</keyword>
<evidence type="ECO:0000256" key="8">
    <source>
        <dbReference type="ARBA" id="ARBA00023224"/>
    </source>
</evidence>
<evidence type="ECO:0000256" key="1">
    <source>
        <dbReference type="ARBA" id="ARBA00004651"/>
    </source>
</evidence>
<reference evidence="11" key="1">
    <citation type="submission" date="2022-11" db="UniProtKB">
        <authorList>
            <consortium name="EnsemblMetazoa"/>
        </authorList>
    </citation>
    <scope>IDENTIFICATION</scope>
</reference>
<dbReference type="Pfam" id="PF00001">
    <property type="entry name" value="7tm_1"/>
    <property type="match status" value="1"/>
</dbReference>
<feature type="domain" description="G-protein coupled receptors family 1 profile" evidence="10">
    <location>
        <begin position="44"/>
        <end position="326"/>
    </location>
</feature>
<dbReference type="RefSeq" id="XP_038044715.1">
    <property type="nucleotide sequence ID" value="XM_038188787.1"/>
</dbReference>
<dbReference type="GeneID" id="119719358"/>
<dbReference type="Proteomes" id="UP000887568">
    <property type="component" value="Unplaced"/>
</dbReference>
<evidence type="ECO:0000259" key="10">
    <source>
        <dbReference type="PROSITE" id="PS50262"/>
    </source>
</evidence>
<feature type="transmembrane region" description="Helical" evidence="9">
    <location>
        <begin position="281"/>
        <end position="301"/>
    </location>
</feature>
<feature type="transmembrane region" description="Helical" evidence="9">
    <location>
        <begin position="28"/>
        <end position="53"/>
    </location>
</feature>
<proteinExistence type="predicted"/>